<dbReference type="EMBL" id="BOSE01000001">
    <property type="protein sequence ID" value="GIP15275.1"/>
    <property type="molecule type" value="Genomic_DNA"/>
</dbReference>
<feature type="transmembrane region" description="Helical" evidence="2">
    <location>
        <begin position="7"/>
        <end position="24"/>
    </location>
</feature>
<feature type="transmembrane region" description="Helical" evidence="2">
    <location>
        <begin position="30"/>
        <end position="45"/>
    </location>
</feature>
<name>A0A920CWI7_9BACL</name>
<organism evidence="3 4">
    <name type="scientific">Paenibacillus montaniterrae</name>
    <dbReference type="NCBI Taxonomy" id="429341"/>
    <lineage>
        <taxon>Bacteria</taxon>
        <taxon>Bacillati</taxon>
        <taxon>Bacillota</taxon>
        <taxon>Bacilli</taxon>
        <taxon>Bacillales</taxon>
        <taxon>Paenibacillaceae</taxon>
        <taxon>Paenibacillus</taxon>
    </lineage>
</organism>
<sequence length="99" mass="11300">MKSRNIISYIVLLLIVLGVVVTLIEHPLLIIIPLVLFGLIVYWIKKPPAFLNKGRQADNGYYRAASKQSKAKKERPRSKTVPFKVIEGGRDDNDTPRYH</sequence>
<dbReference type="RefSeq" id="WP_213513498.1">
    <property type="nucleotide sequence ID" value="NZ_BOSE01000001.1"/>
</dbReference>
<dbReference type="Proteomes" id="UP000683139">
    <property type="component" value="Unassembled WGS sequence"/>
</dbReference>
<evidence type="ECO:0000313" key="4">
    <source>
        <dbReference type="Proteomes" id="UP000683139"/>
    </source>
</evidence>
<accession>A0A920CWI7</accession>
<reference evidence="3" key="1">
    <citation type="submission" date="2021-03" db="EMBL/GenBank/DDBJ databases">
        <title>Antimicrobial resistance genes in bacteria isolated from Japanese honey, and their potential for conferring macrolide and lincosamide resistance in the American foulbrood pathogen Paenibacillus larvae.</title>
        <authorList>
            <person name="Okamoto M."/>
            <person name="Kumagai M."/>
            <person name="Kanamori H."/>
            <person name="Takamatsu D."/>
        </authorList>
    </citation>
    <scope>NUCLEOTIDE SEQUENCE</scope>
    <source>
        <strain evidence="3">J40TS1</strain>
    </source>
</reference>
<evidence type="ECO:0000256" key="1">
    <source>
        <dbReference type="SAM" id="MobiDB-lite"/>
    </source>
</evidence>
<keyword evidence="2" id="KW-0472">Membrane</keyword>
<comment type="caution">
    <text evidence="3">The sequence shown here is derived from an EMBL/GenBank/DDBJ whole genome shotgun (WGS) entry which is preliminary data.</text>
</comment>
<evidence type="ECO:0000313" key="3">
    <source>
        <dbReference type="EMBL" id="GIP15275.1"/>
    </source>
</evidence>
<proteinExistence type="predicted"/>
<keyword evidence="2" id="KW-0812">Transmembrane</keyword>
<feature type="compositionally biased region" description="Basic residues" evidence="1">
    <location>
        <begin position="69"/>
        <end position="78"/>
    </location>
</feature>
<keyword evidence="4" id="KW-1185">Reference proteome</keyword>
<feature type="compositionally biased region" description="Basic and acidic residues" evidence="1">
    <location>
        <begin position="87"/>
        <end position="99"/>
    </location>
</feature>
<dbReference type="AlphaFoldDB" id="A0A920CWI7"/>
<gene>
    <name evidence="3" type="ORF">J40TS1_09170</name>
</gene>
<evidence type="ECO:0000256" key="2">
    <source>
        <dbReference type="SAM" id="Phobius"/>
    </source>
</evidence>
<keyword evidence="2" id="KW-1133">Transmembrane helix</keyword>
<protein>
    <submittedName>
        <fullName evidence="3">Uncharacterized protein</fullName>
    </submittedName>
</protein>
<feature type="region of interest" description="Disordered" evidence="1">
    <location>
        <begin position="62"/>
        <end position="99"/>
    </location>
</feature>